<feature type="domain" description="Major facilitator superfamily (MFS) profile" evidence="7">
    <location>
        <begin position="97"/>
        <end position="487"/>
    </location>
</feature>
<keyword evidence="2 6" id="KW-0812">Transmembrane</keyword>
<feature type="transmembrane region" description="Helical" evidence="6">
    <location>
        <begin position="98"/>
        <end position="119"/>
    </location>
</feature>
<evidence type="ECO:0000256" key="2">
    <source>
        <dbReference type="ARBA" id="ARBA00022692"/>
    </source>
</evidence>
<keyword evidence="3 6" id="KW-1133">Transmembrane helix</keyword>
<dbReference type="FunCoup" id="A0A1Y2LMI0">
    <property type="interactions" value="16"/>
</dbReference>
<dbReference type="InterPro" id="IPR036259">
    <property type="entry name" value="MFS_trans_sf"/>
</dbReference>
<accession>A0A1Y2LMI0</accession>
<evidence type="ECO:0000313" key="9">
    <source>
        <dbReference type="Proteomes" id="UP000193240"/>
    </source>
</evidence>
<comment type="subcellular location">
    <subcellularLocation>
        <location evidence="1">Membrane</location>
        <topology evidence="1">Multi-pass membrane protein</topology>
    </subcellularLocation>
</comment>
<evidence type="ECO:0000256" key="1">
    <source>
        <dbReference type="ARBA" id="ARBA00004141"/>
    </source>
</evidence>
<proteinExistence type="predicted"/>
<organism evidence="8 9">
    <name type="scientific">Epicoccum nigrum</name>
    <name type="common">Soil fungus</name>
    <name type="synonym">Epicoccum purpurascens</name>
    <dbReference type="NCBI Taxonomy" id="105696"/>
    <lineage>
        <taxon>Eukaryota</taxon>
        <taxon>Fungi</taxon>
        <taxon>Dikarya</taxon>
        <taxon>Ascomycota</taxon>
        <taxon>Pezizomycotina</taxon>
        <taxon>Dothideomycetes</taxon>
        <taxon>Pleosporomycetidae</taxon>
        <taxon>Pleosporales</taxon>
        <taxon>Pleosporineae</taxon>
        <taxon>Didymellaceae</taxon>
        <taxon>Epicoccum</taxon>
    </lineage>
</organism>
<dbReference type="PANTHER" id="PTHR23514:SF6">
    <property type="entry name" value="MAJOR FACILITATOR SUPERFAMILY (MFS) PROFILE DOMAIN-CONTAINING PROTEIN"/>
    <property type="match status" value="1"/>
</dbReference>
<feature type="transmembrane region" description="Helical" evidence="6">
    <location>
        <begin position="250"/>
        <end position="270"/>
    </location>
</feature>
<feature type="compositionally biased region" description="Low complexity" evidence="5">
    <location>
        <begin position="54"/>
        <end position="65"/>
    </location>
</feature>
<evidence type="ECO:0000256" key="3">
    <source>
        <dbReference type="ARBA" id="ARBA00022989"/>
    </source>
</evidence>
<dbReference type="Proteomes" id="UP000193240">
    <property type="component" value="Unassembled WGS sequence"/>
</dbReference>
<feature type="transmembrane region" description="Helical" evidence="6">
    <location>
        <begin position="376"/>
        <end position="395"/>
    </location>
</feature>
<dbReference type="InterPro" id="IPR011701">
    <property type="entry name" value="MFS"/>
</dbReference>
<feature type="transmembrane region" description="Helical" evidence="6">
    <location>
        <begin position="401"/>
        <end position="422"/>
    </location>
</feature>
<evidence type="ECO:0000256" key="6">
    <source>
        <dbReference type="SAM" id="Phobius"/>
    </source>
</evidence>
<dbReference type="GO" id="GO:0016020">
    <property type="term" value="C:membrane"/>
    <property type="evidence" value="ECO:0007669"/>
    <property type="project" value="UniProtKB-SubCell"/>
</dbReference>
<keyword evidence="9" id="KW-1185">Reference proteome</keyword>
<keyword evidence="4 6" id="KW-0472">Membrane</keyword>
<feature type="region of interest" description="Disordered" evidence="5">
    <location>
        <begin position="47"/>
        <end position="75"/>
    </location>
</feature>
<dbReference type="FunFam" id="1.20.1250.20:FF:000308">
    <property type="entry name" value="MFS efflux transporter"/>
    <property type="match status" value="1"/>
</dbReference>
<dbReference type="FunFam" id="1.20.1250.20:FF:000286">
    <property type="entry name" value="MFS efflux transporter"/>
    <property type="match status" value="1"/>
</dbReference>
<evidence type="ECO:0000256" key="5">
    <source>
        <dbReference type="SAM" id="MobiDB-lite"/>
    </source>
</evidence>
<reference evidence="8 9" key="1">
    <citation type="journal article" date="2017" name="Genome Announc.">
        <title>Genome sequence of the saprophytic ascomycete Epicoccum nigrum ICMP 19927 strain isolated from New Zealand.</title>
        <authorList>
            <person name="Fokin M."/>
            <person name="Fleetwood D."/>
            <person name="Weir B.S."/>
            <person name="Villas-Boas S.G."/>
        </authorList>
    </citation>
    <scope>NUCLEOTIDE SEQUENCE [LARGE SCALE GENOMIC DNA]</scope>
    <source>
        <strain evidence="8 9">ICMP 19927</strain>
    </source>
</reference>
<dbReference type="InterPro" id="IPR051788">
    <property type="entry name" value="MFS_Transporter"/>
</dbReference>
<protein>
    <recommendedName>
        <fullName evidence="7">Major facilitator superfamily (MFS) profile domain-containing protein</fullName>
    </recommendedName>
</protein>
<dbReference type="PROSITE" id="PS50850">
    <property type="entry name" value="MFS"/>
    <property type="match status" value="1"/>
</dbReference>
<dbReference type="GO" id="GO:0022857">
    <property type="term" value="F:transmembrane transporter activity"/>
    <property type="evidence" value="ECO:0007669"/>
    <property type="project" value="InterPro"/>
</dbReference>
<feature type="transmembrane region" description="Helical" evidence="6">
    <location>
        <begin position="131"/>
        <end position="155"/>
    </location>
</feature>
<dbReference type="PANTHER" id="PTHR23514">
    <property type="entry name" value="BYPASS OF STOP CODON PROTEIN 6"/>
    <property type="match status" value="1"/>
</dbReference>
<dbReference type="EMBL" id="KZ107855">
    <property type="protein sequence ID" value="OSS45184.1"/>
    <property type="molecule type" value="Genomic_DNA"/>
</dbReference>
<dbReference type="OMA" id="AHGSYGV"/>
<feature type="transmembrane region" description="Helical" evidence="6">
    <location>
        <begin position="346"/>
        <end position="364"/>
    </location>
</feature>
<feature type="transmembrane region" description="Helical" evidence="6">
    <location>
        <begin position="434"/>
        <end position="457"/>
    </location>
</feature>
<feature type="transmembrane region" description="Helical" evidence="6">
    <location>
        <begin position="167"/>
        <end position="194"/>
    </location>
</feature>
<feature type="transmembrane region" description="Helical" evidence="6">
    <location>
        <begin position="463"/>
        <end position="483"/>
    </location>
</feature>
<evidence type="ECO:0000256" key="4">
    <source>
        <dbReference type="ARBA" id="ARBA00023136"/>
    </source>
</evidence>
<dbReference type="AlphaFoldDB" id="A0A1Y2LMI0"/>
<dbReference type="InParanoid" id="A0A1Y2LMI0"/>
<gene>
    <name evidence="8" type="ORF">B5807_09125</name>
</gene>
<name>A0A1Y2LMI0_EPING</name>
<dbReference type="InterPro" id="IPR020846">
    <property type="entry name" value="MFS_dom"/>
</dbReference>
<dbReference type="Gene3D" id="1.20.1250.20">
    <property type="entry name" value="MFS general substrate transporter like domains"/>
    <property type="match status" value="1"/>
</dbReference>
<feature type="transmembrane region" description="Helical" evidence="6">
    <location>
        <begin position="309"/>
        <end position="334"/>
    </location>
</feature>
<dbReference type="Pfam" id="PF07690">
    <property type="entry name" value="MFS_1"/>
    <property type="match status" value="1"/>
</dbReference>
<evidence type="ECO:0000259" key="7">
    <source>
        <dbReference type="PROSITE" id="PS50850"/>
    </source>
</evidence>
<sequence length="491" mass="52502">MASTSLHGMFDIQSVPAPTYQKGNGKQPHVGVLPDIELEPIRAGKDSNASYFDQPKTGTQTPKTPNDLEASCPPTPRNDDAVGLVQTWNNPPMNKWRILCCCVIYFGNGLNDAVVGALIPYMEAYYHNTHTIMSLVFVGNAAGFILAAPLVTWALSKLGRAKTLIYAEIFLIAAYVMLVCTPPFPVVIVAFFLIGYGAATSLALNNVFCANIQPSSAVLGAAHGSYGIGGTIAPIIGTALVSQGILWSRFYFLLLGLRFCCIVFAAWAFYNYEEDSSATLLSALEITASRQNAGQSKTKELKMALQNKVTVFGALFIFAYQGAEVAVSGWIISYLINYRDGDPAKVGYVTAGFWAGITLGRFVLTHAAPRIGEKNYVIGLTLVTMALQLMAWLIPNVIGNAVAVSLLGLMLGPVYPCAQTIFSRLVPRHLQTTAIGFIGSAGSSGGAVAPFTTGILAQAVGTWVIHPVALGLYGAMLVCWLALPRVSKRTE</sequence>
<dbReference type="SUPFAM" id="SSF103473">
    <property type="entry name" value="MFS general substrate transporter"/>
    <property type="match status" value="1"/>
</dbReference>
<evidence type="ECO:0000313" key="8">
    <source>
        <dbReference type="EMBL" id="OSS45184.1"/>
    </source>
</evidence>